<gene>
    <name evidence="2" type="primary">AUGUSTUS-3.0.2_32948</name>
    <name evidence="2" type="ORF">TcasGA2_TC032948</name>
</gene>
<evidence type="ECO:0000313" key="3">
    <source>
        <dbReference type="Proteomes" id="UP000007266"/>
    </source>
</evidence>
<accession>A0A139WJK0</accession>
<organism evidence="2 3">
    <name type="scientific">Tribolium castaneum</name>
    <name type="common">Red flour beetle</name>
    <dbReference type="NCBI Taxonomy" id="7070"/>
    <lineage>
        <taxon>Eukaryota</taxon>
        <taxon>Metazoa</taxon>
        <taxon>Ecdysozoa</taxon>
        <taxon>Arthropoda</taxon>
        <taxon>Hexapoda</taxon>
        <taxon>Insecta</taxon>
        <taxon>Pterygota</taxon>
        <taxon>Neoptera</taxon>
        <taxon>Endopterygota</taxon>
        <taxon>Coleoptera</taxon>
        <taxon>Polyphaga</taxon>
        <taxon>Cucujiformia</taxon>
        <taxon>Tenebrionidae</taxon>
        <taxon>Tenebrionidae incertae sedis</taxon>
        <taxon>Tribolium</taxon>
    </lineage>
</organism>
<feature type="signal peptide" evidence="1">
    <location>
        <begin position="1"/>
        <end position="15"/>
    </location>
</feature>
<evidence type="ECO:0000256" key="1">
    <source>
        <dbReference type="SAM" id="SignalP"/>
    </source>
</evidence>
<sequence>MNCFVLILLFHLTFAHFDNEINLECKGKKYENVTLTAYYPDYNEDDGYLDKKGKDLSTLQDYLDNRAEFVTLAMDDALNLPYGTKVCVPQLNQHFGHRIILQVRDTSTDLRGSGYKRADICVRSEIDSYDVTVNRQVTLVFL</sequence>
<reference evidence="2 3" key="2">
    <citation type="journal article" date="2010" name="Nucleic Acids Res.">
        <title>BeetleBase in 2010: revisions to provide comprehensive genomic information for Tribolium castaneum.</title>
        <authorList>
            <person name="Kim H.S."/>
            <person name="Murphy T."/>
            <person name="Xia J."/>
            <person name="Caragea D."/>
            <person name="Park Y."/>
            <person name="Beeman R.W."/>
            <person name="Lorenzen M.D."/>
            <person name="Butcher S."/>
            <person name="Manak J.R."/>
            <person name="Brown S.J."/>
        </authorList>
    </citation>
    <scope>GENOME REANNOTATION</scope>
    <source>
        <strain evidence="2 3">Georgia GA2</strain>
    </source>
</reference>
<evidence type="ECO:0000313" key="2">
    <source>
        <dbReference type="EMBL" id="KYB28150.1"/>
    </source>
</evidence>
<dbReference type="InParanoid" id="A0A139WJK0"/>
<dbReference type="Proteomes" id="UP000007266">
    <property type="component" value="Linkage group 4"/>
</dbReference>
<dbReference type="OMA" id="VDICVRT"/>
<dbReference type="OrthoDB" id="7752123at2759"/>
<feature type="chain" id="PRO_5013311829" evidence="1">
    <location>
        <begin position="16"/>
        <end position="142"/>
    </location>
</feature>
<dbReference type="eggNOG" id="ENOG502S3Q2">
    <property type="taxonomic scope" value="Eukaryota"/>
</dbReference>
<keyword evidence="1" id="KW-0732">Signal</keyword>
<keyword evidence="3" id="KW-1185">Reference proteome</keyword>
<dbReference type="KEGG" id="tca:103312875"/>
<dbReference type="EMBL" id="KQ971338">
    <property type="protein sequence ID" value="KYB28150.1"/>
    <property type="molecule type" value="Genomic_DNA"/>
</dbReference>
<protein>
    <submittedName>
        <fullName evidence="2">Uncharacterized protein</fullName>
    </submittedName>
</protein>
<name>A0A139WJK0_TRICA</name>
<reference evidence="2 3" key="1">
    <citation type="journal article" date="2008" name="Nature">
        <title>The genome of the model beetle and pest Tribolium castaneum.</title>
        <authorList>
            <consortium name="Tribolium Genome Sequencing Consortium"/>
            <person name="Richards S."/>
            <person name="Gibbs R.A."/>
            <person name="Weinstock G.M."/>
            <person name="Brown S.J."/>
            <person name="Denell R."/>
            <person name="Beeman R.W."/>
            <person name="Gibbs R."/>
            <person name="Beeman R.W."/>
            <person name="Brown S.J."/>
            <person name="Bucher G."/>
            <person name="Friedrich M."/>
            <person name="Grimmelikhuijzen C.J."/>
            <person name="Klingler M."/>
            <person name="Lorenzen M."/>
            <person name="Richards S."/>
            <person name="Roth S."/>
            <person name="Schroder R."/>
            <person name="Tautz D."/>
            <person name="Zdobnov E.M."/>
            <person name="Muzny D."/>
            <person name="Gibbs R.A."/>
            <person name="Weinstock G.M."/>
            <person name="Attaway T."/>
            <person name="Bell S."/>
            <person name="Buhay C.J."/>
            <person name="Chandrabose M.N."/>
            <person name="Chavez D."/>
            <person name="Clerk-Blankenburg K.P."/>
            <person name="Cree A."/>
            <person name="Dao M."/>
            <person name="Davis C."/>
            <person name="Chacko J."/>
            <person name="Dinh H."/>
            <person name="Dugan-Rocha S."/>
            <person name="Fowler G."/>
            <person name="Garner T.T."/>
            <person name="Garnes J."/>
            <person name="Gnirke A."/>
            <person name="Hawes A."/>
            <person name="Hernandez J."/>
            <person name="Hines S."/>
            <person name="Holder M."/>
            <person name="Hume J."/>
            <person name="Jhangiani S.N."/>
            <person name="Joshi V."/>
            <person name="Khan Z.M."/>
            <person name="Jackson L."/>
            <person name="Kovar C."/>
            <person name="Kowis A."/>
            <person name="Lee S."/>
            <person name="Lewis L.R."/>
            <person name="Margolis J."/>
            <person name="Morgan M."/>
            <person name="Nazareth L.V."/>
            <person name="Nguyen N."/>
            <person name="Okwuonu G."/>
            <person name="Parker D."/>
            <person name="Richards S."/>
            <person name="Ruiz S.J."/>
            <person name="Santibanez J."/>
            <person name="Savard J."/>
            <person name="Scherer S.E."/>
            <person name="Schneider B."/>
            <person name="Sodergren E."/>
            <person name="Tautz D."/>
            <person name="Vattahil S."/>
            <person name="Villasana D."/>
            <person name="White C.S."/>
            <person name="Wright R."/>
            <person name="Park Y."/>
            <person name="Beeman R.W."/>
            <person name="Lord J."/>
            <person name="Oppert B."/>
            <person name="Lorenzen M."/>
            <person name="Brown S."/>
            <person name="Wang L."/>
            <person name="Savard J."/>
            <person name="Tautz D."/>
            <person name="Richards S."/>
            <person name="Weinstock G."/>
            <person name="Gibbs R.A."/>
            <person name="Liu Y."/>
            <person name="Worley K."/>
            <person name="Weinstock G."/>
            <person name="Elsik C.G."/>
            <person name="Reese J.T."/>
            <person name="Elhaik E."/>
            <person name="Landan G."/>
            <person name="Graur D."/>
            <person name="Arensburger P."/>
            <person name="Atkinson P."/>
            <person name="Beeman R.W."/>
            <person name="Beidler J."/>
            <person name="Brown S.J."/>
            <person name="Demuth J.P."/>
            <person name="Drury D.W."/>
            <person name="Du Y.Z."/>
            <person name="Fujiwara H."/>
            <person name="Lorenzen M."/>
            <person name="Maselli V."/>
            <person name="Osanai M."/>
            <person name="Park Y."/>
            <person name="Robertson H.M."/>
            <person name="Tu Z."/>
            <person name="Wang J.J."/>
            <person name="Wang S."/>
            <person name="Richards S."/>
            <person name="Song H."/>
            <person name="Zhang L."/>
            <person name="Sodergren E."/>
            <person name="Werner D."/>
            <person name="Stanke M."/>
            <person name="Morgenstern B."/>
            <person name="Solovyev V."/>
            <person name="Kosarev P."/>
            <person name="Brown G."/>
            <person name="Chen H.C."/>
            <person name="Ermolaeva O."/>
            <person name="Hlavina W."/>
            <person name="Kapustin Y."/>
            <person name="Kiryutin B."/>
            <person name="Kitts P."/>
            <person name="Maglott D."/>
            <person name="Pruitt K."/>
            <person name="Sapojnikov V."/>
            <person name="Souvorov A."/>
            <person name="Mackey A.J."/>
            <person name="Waterhouse R.M."/>
            <person name="Wyder S."/>
            <person name="Zdobnov E.M."/>
            <person name="Zdobnov E.M."/>
            <person name="Wyder S."/>
            <person name="Kriventseva E.V."/>
            <person name="Kadowaki T."/>
            <person name="Bork P."/>
            <person name="Aranda M."/>
            <person name="Bao R."/>
            <person name="Beermann A."/>
            <person name="Berns N."/>
            <person name="Bolognesi R."/>
            <person name="Bonneton F."/>
            <person name="Bopp D."/>
            <person name="Brown S.J."/>
            <person name="Bucher G."/>
            <person name="Butts T."/>
            <person name="Chaumot A."/>
            <person name="Denell R.E."/>
            <person name="Ferrier D.E."/>
            <person name="Friedrich M."/>
            <person name="Gordon C.M."/>
            <person name="Jindra M."/>
            <person name="Klingler M."/>
            <person name="Lan Q."/>
            <person name="Lattorff H.M."/>
            <person name="Laudet V."/>
            <person name="von Levetsow C."/>
            <person name="Liu Z."/>
            <person name="Lutz R."/>
            <person name="Lynch J.A."/>
            <person name="da Fonseca R.N."/>
            <person name="Posnien N."/>
            <person name="Reuter R."/>
            <person name="Roth S."/>
            <person name="Savard J."/>
            <person name="Schinko J.B."/>
            <person name="Schmitt C."/>
            <person name="Schoppmeier M."/>
            <person name="Schroder R."/>
            <person name="Shippy T.D."/>
            <person name="Simonnet F."/>
            <person name="Marques-Souza H."/>
            <person name="Tautz D."/>
            <person name="Tomoyasu Y."/>
            <person name="Trauner J."/>
            <person name="Van der Zee M."/>
            <person name="Vervoort M."/>
            <person name="Wittkopp N."/>
            <person name="Wimmer E.A."/>
            <person name="Yang X."/>
            <person name="Jones A.K."/>
            <person name="Sattelle D.B."/>
            <person name="Ebert P.R."/>
            <person name="Nelson D."/>
            <person name="Scott J.G."/>
            <person name="Beeman R.W."/>
            <person name="Muthukrishnan S."/>
            <person name="Kramer K.J."/>
            <person name="Arakane Y."/>
            <person name="Beeman R.W."/>
            <person name="Zhu Q."/>
            <person name="Hogenkamp D."/>
            <person name="Dixit R."/>
            <person name="Oppert B."/>
            <person name="Jiang H."/>
            <person name="Zou Z."/>
            <person name="Marshall J."/>
            <person name="Elpidina E."/>
            <person name="Vinokurov K."/>
            <person name="Oppert C."/>
            <person name="Zou Z."/>
            <person name="Evans J."/>
            <person name="Lu Z."/>
            <person name="Zhao P."/>
            <person name="Sumathipala N."/>
            <person name="Altincicek B."/>
            <person name="Vilcinskas A."/>
            <person name="Williams M."/>
            <person name="Hultmark D."/>
            <person name="Hetru C."/>
            <person name="Jiang H."/>
            <person name="Grimmelikhuijzen C.J."/>
            <person name="Hauser F."/>
            <person name="Cazzamali G."/>
            <person name="Williamson M."/>
            <person name="Park Y."/>
            <person name="Li B."/>
            <person name="Tanaka Y."/>
            <person name="Predel R."/>
            <person name="Neupert S."/>
            <person name="Schachtner J."/>
            <person name="Verleyen P."/>
            <person name="Raible F."/>
            <person name="Bork P."/>
            <person name="Friedrich M."/>
            <person name="Walden K.K."/>
            <person name="Robertson H.M."/>
            <person name="Angeli S."/>
            <person name="Foret S."/>
            <person name="Bucher G."/>
            <person name="Schuetz S."/>
            <person name="Maleszka R."/>
            <person name="Wimmer E.A."/>
            <person name="Beeman R.W."/>
            <person name="Lorenzen M."/>
            <person name="Tomoyasu Y."/>
            <person name="Miller S.C."/>
            <person name="Grossmann D."/>
            <person name="Bucher G."/>
        </authorList>
    </citation>
    <scope>NUCLEOTIDE SEQUENCE [LARGE SCALE GENOMIC DNA]</scope>
    <source>
        <strain evidence="2 3">Georgia GA2</strain>
    </source>
</reference>
<dbReference type="AlphaFoldDB" id="A0A139WJK0"/>
<proteinExistence type="predicted"/>